<sequence>MWIRPVNRSAAVVSKGSCSVPKLQSTMTYFLSVFETNQPCWGLDELPREKQTFLRKNSLLIKKTNSLFCLATWADHLEVFIIVFKIRALTANSAKKILEIYAGENMY</sequence>
<reference evidence="1 2" key="1">
    <citation type="submission" date="2021-06" db="EMBL/GenBank/DDBJ databases">
        <authorList>
            <person name="Palmer J.M."/>
        </authorList>
    </citation>
    <scope>NUCLEOTIDE SEQUENCE [LARGE SCALE GENOMIC DNA]</scope>
    <source>
        <strain evidence="1 2">MEX-2019</strain>
        <tissue evidence="1">Muscle</tissue>
    </source>
</reference>
<organism evidence="1 2">
    <name type="scientific">Crenichthys baileyi</name>
    <name type="common">White River springfish</name>
    <dbReference type="NCBI Taxonomy" id="28760"/>
    <lineage>
        <taxon>Eukaryota</taxon>
        <taxon>Metazoa</taxon>
        <taxon>Chordata</taxon>
        <taxon>Craniata</taxon>
        <taxon>Vertebrata</taxon>
        <taxon>Euteleostomi</taxon>
        <taxon>Actinopterygii</taxon>
        <taxon>Neopterygii</taxon>
        <taxon>Teleostei</taxon>
        <taxon>Neoteleostei</taxon>
        <taxon>Acanthomorphata</taxon>
        <taxon>Ovalentaria</taxon>
        <taxon>Atherinomorphae</taxon>
        <taxon>Cyprinodontiformes</taxon>
        <taxon>Goodeidae</taxon>
        <taxon>Crenichthys</taxon>
    </lineage>
</organism>
<evidence type="ECO:0000313" key="1">
    <source>
        <dbReference type="EMBL" id="KAK5607912.1"/>
    </source>
</evidence>
<dbReference type="AlphaFoldDB" id="A0AAV9RG98"/>
<keyword evidence="2" id="KW-1185">Reference proteome</keyword>
<name>A0AAV9RG98_9TELE</name>
<gene>
    <name evidence="1" type="ORF">CRENBAI_008809</name>
</gene>
<evidence type="ECO:0000313" key="2">
    <source>
        <dbReference type="Proteomes" id="UP001311232"/>
    </source>
</evidence>
<comment type="caution">
    <text evidence="1">The sequence shown here is derived from an EMBL/GenBank/DDBJ whole genome shotgun (WGS) entry which is preliminary data.</text>
</comment>
<dbReference type="EMBL" id="JAHHUM010001906">
    <property type="protein sequence ID" value="KAK5607912.1"/>
    <property type="molecule type" value="Genomic_DNA"/>
</dbReference>
<dbReference type="Proteomes" id="UP001311232">
    <property type="component" value="Unassembled WGS sequence"/>
</dbReference>
<protein>
    <submittedName>
        <fullName evidence="1">Uncharacterized protein</fullName>
    </submittedName>
</protein>
<proteinExistence type="predicted"/>
<accession>A0AAV9RG98</accession>